<proteinExistence type="predicted"/>
<gene>
    <name evidence="2" type="ORF">sr16559</name>
</gene>
<evidence type="ECO:0000313" key="3">
    <source>
        <dbReference type="Proteomes" id="UP000008867"/>
    </source>
</evidence>
<dbReference type="VEuPathDB" id="FungiDB:sr16559"/>
<sequence length="190" mass="21378">MSQRRFLALVLAFVTLFIYLVSVAATEEEMIEAARSMQKSAHTQSGLERVEAGTVNINAAPGWPQAALRLARDRGARYVGAEQPVLGETSTGWGPLRKTIPQQGEAEHYFYSYIHSSTPLGQLIGLQFKPTPEKSHGRDKVAVVLWKQKLGEETPTIVHIDLVEETSFGWWHHHMRKFETVMRTIRDGIP</sequence>
<dbReference type="EMBL" id="FQ311470">
    <property type="protein sequence ID" value="CBQ72827.1"/>
    <property type="molecule type" value="Genomic_DNA"/>
</dbReference>
<organism evidence="2 3">
    <name type="scientific">Sporisorium reilianum (strain SRZ2)</name>
    <name type="common">Maize head smut fungus</name>
    <dbReference type="NCBI Taxonomy" id="999809"/>
    <lineage>
        <taxon>Eukaryota</taxon>
        <taxon>Fungi</taxon>
        <taxon>Dikarya</taxon>
        <taxon>Basidiomycota</taxon>
        <taxon>Ustilaginomycotina</taxon>
        <taxon>Ustilaginomycetes</taxon>
        <taxon>Ustilaginales</taxon>
        <taxon>Ustilaginaceae</taxon>
        <taxon>Sporisorium</taxon>
    </lineage>
</organism>
<dbReference type="HOGENOM" id="CLU_1526132_0_0_1"/>
<evidence type="ECO:0000256" key="1">
    <source>
        <dbReference type="SAM" id="SignalP"/>
    </source>
</evidence>
<feature type="signal peptide" evidence="1">
    <location>
        <begin position="1"/>
        <end position="25"/>
    </location>
</feature>
<protein>
    <submittedName>
        <fullName evidence="2">Conserved hypothetical Ustilago-specific protein</fullName>
    </submittedName>
</protein>
<keyword evidence="1" id="KW-0732">Signal</keyword>
<evidence type="ECO:0000313" key="2">
    <source>
        <dbReference type="EMBL" id="CBQ72827.1"/>
    </source>
</evidence>
<dbReference type="AlphaFoldDB" id="E6ZZZ7"/>
<reference evidence="2 3" key="1">
    <citation type="journal article" date="2010" name="Science">
        <title>Pathogenicity determinants in smut fungi revealed by genome comparison.</title>
        <authorList>
            <person name="Schirawski J."/>
            <person name="Mannhaupt G."/>
            <person name="Muench K."/>
            <person name="Brefort T."/>
            <person name="Schipper K."/>
            <person name="Doehlemann G."/>
            <person name="Di Stasio M."/>
            <person name="Roessel N."/>
            <person name="Mendoza-Mendoza A."/>
            <person name="Pester D."/>
            <person name="Mueller O."/>
            <person name="Winterberg B."/>
            <person name="Meyer E."/>
            <person name="Ghareeb H."/>
            <person name="Wollenberg T."/>
            <person name="Muensterkoetter M."/>
            <person name="Wong P."/>
            <person name="Walter M."/>
            <person name="Stukenbrock E."/>
            <person name="Gueldener U."/>
            <person name="Kahmann R."/>
        </authorList>
    </citation>
    <scope>NUCLEOTIDE SEQUENCE [LARGE SCALE GENOMIC DNA]</scope>
    <source>
        <strain evidence="3">SRZ2</strain>
    </source>
</reference>
<feature type="chain" id="PRO_5003215219" evidence="1">
    <location>
        <begin position="26"/>
        <end position="190"/>
    </location>
</feature>
<dbReference type="Proteomes" id="UP000008867">
    <property type="component" value="Chromosome 5"/>
</dbReference>
<dbReference type="eggNOG" id="ENOG502REAG">
    <property type="taxonomic scope" value="Eukaryota"/>
</dbReference>
<keyword evidence="3" id="KW-1185">Reference proteome</keyword>
<accession>E6ZZZ7</accession>
<name>E6ZZZ7_SPORE</name>